<dbReference type="VEuPathDB" id="TrichDB:TRFO_02606"/>
<dbReference type="PANTHER" id="PTHR45668:SF5">
    <property type="entry name" value="SERINE_THREONINE-PROTEIN PHOSPHATASE 5"/>
    <property type="match status" value="1"/>
</dbReference>
<sequence>MAMNDLYGFSKECELKAGPDSFEFVTKVFEYLPIAHIINDKVFVVHGGISPNSDMTIESLQKINRVMQPPEDGPLNDVLWSDPADDNGATAVRGGAVLFDSTMTHEFLSKNNLELLIRSHQVVKEGYRIQHDGKCITVFSAPNYVGKVGNLGCVMKIIIEDGKDLKYELNTFDALPFPFDFEPMLYCDMERFRC</sequence>
<dbReference type="Pfam" id="PF00149">
    <property type="entry name" value="Metallophos"/>
    <property type="match status" value="1"/>
</dbReference>
<evidence type="ECO:0000313" key="6">
    <source>
        <dbReference type="Proteomes" id="UP000179807"/>
    </source>
</evidence>
<keyword evidence="2" id="KW-0479">Metal-binding</keyword>
<organism evidence="5 6">
    <name type="scientific">Tritrichomonas foetus</name>
    <dbReference type="NCBI Taxonomy" id="1144522"/>
    <lineage>
        <taxon>Eukaryota</taxon>
        <taxon>Metamonada</taxon>
        <taxon>Parabasalia</taxon>
        <taxon>Tritrichomonadida</taxon>
        <taxon>Tritrichomonadidae</taxon>
        <taxon>Tritrichomonas</taxon>
    </lineage>
</organism>
<protein>
    <submittedName>
        <fullName evidence="5">Protein phosphatase-1</fullName>
    </submittedName>
</protein>
<dbReference type="AlphaFoldDB" id="A0A1J4L207"/>
<dbReference type="PANTHER" id="PTHR45668">
    <property type="entry name" value="SERINE/THREONINE-PROTEIN PHOSPHATASE 5-RELATED"/>
    <property type="match status" value="1"/>
</dbReference>
<comment type="caution">
    <text evidence="5">The sequence shown here is derived from an EMBL/GenBank/DDBJ whole genome shotgun (WGS) entry which is preliminary data.</text>
</comment>
<dbReference type="InterPro" id="IPR029052">
    <property type="entry name" value="Metallo-depent_PP-like"/>
</dbReference>
<dbReference type="SUPFAM" id="SSF56300">
    <property type="entry name" value="Metallo-dependent phosphatases"/>
    <property type="match status" value="1"/>
</dbReference>
<evidence type="ECO:0000256" key="2">
    <source>
        <dbReference type="ARBA" id="ARBA00022723"/>
    </source>
</evidence>
<dbReference type="GO" id="GO:0046872">
    <property type="term" value="F:metal ion binding"/>
    <property type="evidence" value="ECO:0007669"/>
    <property type="project" value="UniProtKB-KW"/>
</dbReference>
<dbReference type="OrthoDB" id="445564at2759"/>
<evidence type="ECO:0000313" key="5">
    <source>
        <dbReference type="EMBL" id="OHT17545.1"/>
    </source>
</evidence>
<dbReference type="InterPro" id="IPR004843">
    <property type="entry name" value="Calcineurin-like_PHP"/>
</dbReference>
<accession>A0A1J4L207</accession>
<dbReference type="PRINTS" id="PR00114">
    <property type="entry name" value="STPHPHTASE"/>
</dbReference>
<dbReference type="SMART" id="SM00156">
    <property type="entry name" value="PP2Ac"/>
    <property type="match status" value="1"/>
</dbReference>
<reference evidence="5" key="1">
    <citation type="submission" date="2016-10" db="EMBL/GenBank/DDBJ databases">
        <authorList>
            <person name="Benchimol M."/>
            <person name="Almeida L.G."/>
            <person name="Vasconcelos A.T."/>
            <person name="Perreira-Neves A."/>
            <person name="Rosa I.A."/>
            <person name="Tasca T."/>
            <person name="Bogo M.R."/>
            <person name="de Souza W."/>
        </authorList>
    </citation>
    <scope>NUCLEOTIDE SEQUENCE [LARGE SCALE GENOMIC DNA]</scope>
    <source>
        <strain evidence="5">K</strain>
    </source>
</reference>
<name>A0A1J4L207_9EUKA</name>
<dbReference type="Gene3D" id="3.60.21.10">
    <property type="match status" value="1"/>
</dbReference>
<gene>
    <name evidence="5" type="ORF">TRFO_02606</name>
</gene>
<comment type="cofactor">
    <cofactor evidence="1">
        <name>Mn(2+)</name>
        <dbReference type="ChEBI" id="CHEBI:29035"/>
    </cofactor>
</comment>
<dbReference type="Proteomes" id="UP000179807">
    <property type="component" value="Unassembled WGS sequence"/>
</dbReference>
<dbReference type="GO" id="GO:0016787">
    <property type="term" value="F:hydrolase activity"/>
    <property type="evidence" value="ECO:0007669"/>
    <property type="project" value="InterPro"/>
</dbReference>
<dbReference type="EMBL" id="MLAK01000002">
    <property type="protein sequence ID" value="OHT17545.1"/>
    <property type="molecule type" value="Genomic_DNA"/>
</dbReference>
<dbReference type="InterPro" id="IPR051134">
    <property type="entry name" value="PPP_phosphatase"/>
</dbReference>
<dbReference type="InterPro" id="IPR006186">
    <property type="entry name" value="Ser/Thr-sp_prot-phosphatase"/>
</dbReference>
<dbReference type="GeneID" id="94825494"/>
<dbReference type="RefSeq" id="XP_068370681.1">
    <property type="nucleotide sequence ID" value="XM_068490790.1"/>
</dbReference>
<evidence type="ECO:0000256" key="1">
    <source>
        <dbReference type="ARBA" id="ARBA00001936"/>
    </source>
</evidence>
<proteinExistence type="predicted"/>
<keyword evidence="3" id="KW-0464">Manganese</keyword>
<feature type="domain" description="Serine/threonine specific protein phosphatases" evidence="4">
    <location>
        <begin position="1"/>
        <end position="176"/>
    </location>
</feature>
<evidence type="ECO:0000256" key="3">
    <source>
        <dbReference type="ARBA" id="ARBA00023211"/>
    </source>
</evidence>
<evidence type="ECO:0000259" key="4">
    <source>
        <dbReference type="SMART" id="SM00156"/>
    </source>
</evidence>
<keyword evidence="6" id="KW-1185">Reference proteome</keyword>